<accession>G4YMV3</accession>
<evidence type="ECO:0000256" key="1">
    <source>
        <dbReference type="SAM" id="MobiDB-lite"/>
    </source>
</evidence>
<reference evidence="2 3" key="1">
    <citation type="journal article" date="2006" name="Science">
        <title>Phytophthora genome sequences uncover evolutionary origins and mechanisms of pathogenesis.</title>
        <authorList>
            <person name="Tyler B.M."/>
            <person name="Tripathy S."/>
            <person name="Zhang X."/>
            <person name="Dehal P."/>
            <person name="Jiang R.H."/>
            <person name="Aerts A."/>
            <person name="Arredondo F.D."/>
            <person name="Baxter L."/>
            <person name="Bensasson D."/>
            <person name="Beynon J.L."/>
            <person name="Chapman J."/>
            <person name="Damasceno C.M."/>
            <person name="Dorrance A.E."/>
            <person name="Dou D."/>
            <person name="Dickerman A.W."/>
            <person name="Dubchak I.L."/>
            <person name="Garbelotto M."/>
            <person name="Gijzen M."/>
            <person name="Gordon S.G."/>
            <person name="Govers F."/>
            <person name="Grunwald N.J."/>
            <person name="Huang W."/>
            <person name="Ivors K.L."/>
            <person name="Jones R.W."/>
            <person name="Kamoun S."/>
            <person name="Krampis K."/>
            <person name="Lamour K.H."/>
            <person name="Lee M.K."/>
            <person name="McDonald W.H."/>
            <person name="Medina M."/>
            <person name="Meijer H.J."/>
            <person name="Nordberg E.K."/>
            <person name="Maclean D.J."/>
            <person name="Ospina-Giraldo M.D."/>
            <person name="Morris P.F."/>
            <person name="Phuntumart V."/>
            <person name="Putnam N.H."/>
            <person name="Rash S."/>
            <person name="Rose J.K."/>
            <person name="Sakihama Y."/>
            <person name="Salamov A.A."/>
            <person name="Savidor A."/>
            <person name="Scheuring C.F."/>
            <person name="Smith B.M."/>
            <person name="Sobral B.W."/>
            <person name="Terry A."/>
            <person name="Torto-Alalibo T.A."/>
            <person name="Win J."/>
            <person name="Xu Z."/>
            <person name="Zhang H."/>
            <person name="Grigoriev I.V."/>
            <person name="Rokhsar D.S."/>
            <person name="Boore J.L."/>
        </authorList>
    </citation>
    <scope>NUCLEOTIDE SEQUENCE [LARGE SCALE GENOMIC DNA]</scope>
    <source>
        <strain evidence="2 3">P6497</strain>
    </source>
</reference>
<name>G4YMV3_PHYSP</name>
<proteinExistence type="predicted"/>
<dbReference type="PANTHER" id="PTHR33050:SF7">
    <property type="entry name" value="RIBONUCLEASE H"/>
    <property type="match status" value="1"/>
</dbReference>
<feature type="non-terminal residue" evidence="2">
    <location>
        <position position="1"/>
    </location>
</feature>
<dbReference type="InParanoid" id="G4YMV3"/>
<dbReference type="GeneID" id="20651939"/>
<dbReference type="Proteomes" id="UP000002640">
    <property type="component" value="Unassembled WGS sequence"/>
</dbReference>
<dbReference type="InterPro" id="IPR052055">
    <property type="entry name" value="Hepadnavirus_pol/RT"/>
</dbReference>
<organism evidence="2 3">
    <name type="scientific">Phytophthora sojae (strain P6497)</name>
    <name type="common">Soybean stem and root rot agent</name>
    <name type="synonym">Phytophthora megasperma f. sp. glycines</name>
    <dbReference type="NCBI Taxonomy" id="1094619"/>
    <lineage>
        <taxon>Eukaryota</taxon>
        <taxon>Sar</taxon>
        <taxon>Stramenopiles</taxon>
        <taxon>Oomycota</taxon>
        <taxon>Peronosporomycetes</taxon>
        <taxon>Peronosporales</taxon>
        <taxon>Peronosporaceae</taxon>
        <taxon>Phytophthora</taxon>
    </lineage>
</organism>
<dbReference type="CDD" id="cd09275">
    <property type="entry name" value="RNase_HI_RT_DIRS1"/>
    <property type="match status" value="1"/>
</dbReference>
<dbReference type="PANTHER" id="PTHR33050">
    <property type="entry name" value="REVERSE TRANSCRIPTASE DOMAIN-CONTAINING PROTEIN"/>
    <property type="match status" value="1"/>
</dbReference>
<dbReference type="InterPro" id="IPR043502">
    <property type="entry name" value="DNA/RNA_pol_sf"/>
</dbReference>
<feature type="region of interest" description="Disordered" evidence="1">
    <location>
        <begin position="55"/>
        <end position="83"/>
    </location>
</feature>
<feature type="compositionally biased region" description="Polar residues" evidence="1">
    <location>
        <begin position="65"/>
        <end position="83"/>
    </location>
</feature>
<dbReference type="AlphaFoldDB" id="G4YMV3"/>
<sequence length="553" mass="62894">SELARRSGLSLDQFVRVYRNQTSDDPRPTKDLFKLRLPADPSLRDLKRRWNSVGRDGVQPMWKNSKPQTQQTRQSNHQSMANHQQDVLHHIIKGQRDGRYLVVEADLLDRWTNIFLSPIGTVEKSGAANRVINDYSFPDGASVNEFTDRSNFPVITYDPPREIARRIFERRRRFPGHPILMMLGDVWGAFRHIPVQAEHVHMFTFRFENYIVVDLSCGFGWCGSPAFYSLAGSLINNLYESQKPCLGLSPLDPGACEGNVWCDDHTCALGLMWDTHDGSVSVPTEKISEARRQVMNILEATCGTLSVLNKLLGKLRYVSSCFPPARAFYQNIQVFAVGFKSPRMRRIPPDVREDLRWFSLVLTMDTKFNSIPVEHFARLEPPSRHVWMGASDTGVCVLEPQLRQFIRLKFSEAEKAVFATSKQANSINVRELMSAVLAILHWGPAWAATGRDRTHICMWIDNTSAVAWLAKRSSRHPTVRLYNRLISVSEFRYSLTCSAAHIAGEENVMADAGSRAWCEDHPLYAVWTNLSDAWTQVQTVPPFDNLSSLWATL</sequence>
<gene>
    <name evidence="2" type="ORF">PHYSODRAFT_416509</name>
</gene>
<dbReference type="RefSeq" id="XP_009516573.1">
    <property type="nucleotide sequence ID" value="XM_009518278.1"/>
</dbReference>
<dbReference type="SUPFAM" id="SSF56672">
    <property type="entry name" value="DNA/RNA polymerases"/>
    <property type="match status" value="1"/>
</dbReference>
<dbReference type="EMBL" id="JH159151">
    <property type="protein sequence ID" value="EGZ29298.1"/>
    <property type="molecule type" value="Genomic_DNA"/>
</dbReference>
<feature type="non-terminal residue" evidence="2">
    <location>
        <position position="553"/>
    </location>
</feature>
<evidence type="ECO:0000313" key="2">
    <source>
        <dbReference type="EMBL" id="EGZ29298.1"/>
    </source>
</evidence>
<dbReference type="STRING" id="1094619.G4YMV3"/>
<dbReference type="KEGG" id="psoj:PHYSODRAFT_416509"/>
<evidence type="ECO:0000313" key="3">
    <source>
        <dbReference type="Proteomes" id="UP000002640"/>
    </source>
</evidence>
<protein>
    <submittedName>
        <fullName evidence="2">Uncharacterized protein</fullName>
    </submittedName>
</protein>
<keyword evidence="3" id="KW-1185">Reference proteome</keyword>